<organism evidence="1 2">
    <name type="scientific">Herbihabitans rhizosphaerae</name>
    <dbReference type="NCBI Taxonomy" id="1872711"/>
    <lineage>
        <taxon>Bacteria</taxon>
        <taxon>Bacillati</taxon>
        <taxon>Actinomycetota</taxon>
        <taxon>Actinomycetes</taxon>
        <taxon>Pseudonocardiales</taxon>
        <taxon>Pseudonocardiaceae</taxon>
        <taxon>Herbihabitans</taxon>
    </lineage>
</organism>
<protein>
    <submittedName>
        <fullName evidence="1">Fe-S cluster assembly iron-binding protein IscA</fullName>
    </submittedName>
</protein>
<dbReference type="Proteomes" id="UP000294257">
    <property type="component" value="Unassembled WGS sequence"/>
</dbReference>
<name>A0A4Q7L3J8_9PSEU</name>
<dbReference type="SUPFAM" id="SSF89360">
    <property type="entry name" value="HesB-like domain"/>
    <property type="match status" value="1"/>
</dbReference>
<proteinExistence type="predicted"/>
<dbReference type="InterPro" id="IPR035903">
    <property type="entry name" value="HesB-like_dom_sf"/>
</dbReference>
<keyword evidence="2" id="KW-1185">Reference proteome</keyword>
<dbReference type="AlphaFoldDB" id="A0A4Q7L3J8"/>
<evidence type="ECO:0000313" key="1">
    <source>
        <dbReference type="EMBL" id="RZS43031.1"/>
    </source>
</evidence>
<gene>
    <name evidence="1" type="ORF">EV193_1026</name>
</gene>
<sequence length="98" mass="10168">MLAVTQAAADAITSLTAGDGEAGNGGLRFSVHEEHEAGASLAMEVANAPQEGDAVVTAEPNANVYLEPKAAAYLEDKLLDVQPDDQGQLSFSLRDNKV</sequence>
<dbReference type="EMBL" id="SGWQ01000002">
    <property type="protein sequence ID" value="RZS43031.1"/>
    <property type="molecule type" value="Genomic_DNA"/>
</dbReference>
<dbReference type="OrthoDB" id="4554527at2"/>
<dbReference type="RefSeq" id="WP_130342935.1">
    <property type="nucleotide sequence ID" value="NZ_SGWQ01000002.1"/>
</dbReference>
<dbReference type="Gene3D" id="2.60.300.12">
    <property type="entry name" value="HesB-like domain"/>
    <property type="match status" value="1"/>
</dbReference>
<evidence type="ECO:0000313" key="2">
    <source>
        <dbReference type="Proteomes" id="UP000294257"/>
    </source>
</evidence>
<accession>A0A4Q7L3J8</accession>
<comment type="caution">
    <text evidence="1">The sequence shown here is derived from an EMBL/GenBank/DDBJ whole genome shotgun (WGS) entry which is preliminary data.</text>
</comment>
<reference evidence="1 2" key="1">
    <citation type="submission" date="2019-02" db="EMBL/GenBank/DDBJ databases">
        <title>Genomic Encyclopedia of Type Strains, Phase IV (KMG-IV): sequencing the most valuable type-strain genomes for metagenomic binning, comparative biology and taxonomic classification.</title>
        <authorList>
            <person name="Goeker M."/>
        </authorList>
    </citation>
    <scope>NUCLEOTIDE SEQUENCE [LARGE SCALE GENOMIC DNA]</scope>
    <source>
        <strain evidence="1 2">DSM 101727</strain>
    </source>
</reference>